<name>A0AAV8XYJ3_9CUCU</name>
<protein>
    <submittedName>
        <fullName evidence="1">Uncharacterized protein</fullName>
    </submittedName>
</protein>
<evidence type="ECO:0000313" key="1">
    <source>
        <dbReference type="EMBL" id="KAJ8944198.1"/>
    </source>
</evidence>
<organism evidence="1 2">
    <name type="scientific">Aromia moschata</name>
    <dbReference type="NCBI Taxonomy" id="1265417"/>
    <lineage>
        <taxon>Eukaryota</taxon>
        <taxon>Metazoa</taxon>
        <taxon>Ecdysozoa</taxon>
        <taxon>Arthropoda</taxon>
        <taxon>Hexapoda</taxon>
        <taxon>Insecta</taxon>
        <taxon>Pterygota</taxon>
        <taxon>Neoptera</taxon>
        <taxon>Endopterygota</taxon>
        <taxon>Coleoptera</taxon>
        <taxon>Polyphaga</taxon>
        <taxon>Cucujiformia</taxon>
        <taxon>Chrysomeloidea</taxon>
        <taxon>Cerambycidae</taxon>
        <taxon>Cerambycinae</taxon>
        <taxon>Callichromatini</taxon>
        <taxon>Aromia</taxon>
    </lineage>
</organism>
<dbReference type="Proteomes" id="UP001162162">
    <property type="component" value="Unassembled WGS sequence"/>
</dbReference>
<sequence>MVIGRKRGFEGDGRLGVCRVQFMHPQERFLRHPMHLDLLKTPYTPVNRARKGMKQSQVILTTAKYLFVEAPPKIDCHQFNLSYFLFKFF</sequence>
<proteinExistence type="predicted"/>
<comment type="caution">
    <text evidence="1">The sequence shown here is derived from an EMBL/GenBank/DDBJ whole genome shotgun (WGS) entry which is preliminary data.</text>
</comment>
<reference evidence="1" key="1">
    <citation type="journal article" date="2023" name="Insect Mol. Biol.">
        <title>Genome sequencing provides insights into the evolution of gene families encoding plant cell wall-degrading enzymes in longhorned beetles.</title>
        <authorList>
            <person name="Shin N.R."/>
            <person name="Okamura Y."/>
            <person name="Kirsch R."/>
            <person name="Pauchet Y."/>
        </authorList>
    </citation>
    <scope>NUCLEOTIDE SEQUENCE</scope>
    <source>
        <strain evidence="1">AMC_N1</strain>
    </source>
</reference>
<evidence type="ECO:0000313" key="2">
    <source>
        <dbReference type="Proteomes" id="UP001162162"/>
    </source>
</evidence>
<dbReference type="AlphaFoldDB" id="A0AAV8XYJ3"/>
<keyword evidence="2" id="KW-1185">Reference proteome</keyword>
<gene>
    <name evidence="1" type="ORF">NQ318_014560</name>
</gene>
<accession>A0AAV8XYJ3</accession>
<dbReference type="EMBL" id="JAPWTK010000263">
    <property type="protein sequence ID" value="KAJ8944198.1"/>
    <property type="molecule type" value="Genomic_DNA"/>
</dbReference>